<accession>A0A5J4R4I4</accession>
<dbReference type="Pfam" id="PF08640">
    <property type="entry name" value="U3_assoc_6"/>
    <property type="match status" value="1"/>
</dbReference>
<evidence type="ECO:0000313" key="4">
    <source>
        <dbReference type="Proteomes" id="UP000324800"/>
    </source>
</evidence>
<name>A0A5J4R4I4_9EUKA</name>
<evidence type="ECO:0000259" key="2">
    <source>
        <dbReference type="Pfam" id="PF08640"/>
    </source>
</evidence>
<feature type="non-terminal residue" evidence="3">
    <location>
        <position position="198"/>
    </location>
</feature>
<reference evidence="3 4" key="1">
    <citation type="submission" date="2019-03" db="EMBL/GenBank/DDBJ databases">
        <title>Single cell metagenomics reveals metabolic interactions within the superorganism composed of flagellate Streblomastix strix and complex community of Bacteroidetes bacteria on its surface.</title>
        <authorList>
            <person name="Treitli S.C."/>
            <person name="Kolisko M."/>
            <person name="Husnik F."/>
            <person name="Keeling P."/>
            <person name="Hampl V."/>
        </authorList>
    </citation>
    <scope>NUCLEOTIDE SEQUENCE [LARGE SCALE GENOMIC DNA]</scope>
    <source>
        <strain evidence="3">ST1C</strain>
    </source>
</reference>
<gene>
    <name evidence="3" type="ORF">EZS28_053773</name>
</gene>
<comment type="caution">
    <text evidence="3">The sequence shown here is derived from an EMBL/GenBank/DDBJ whole genome shotgun (WGS) entry which is preliminary data.</text>
</comment>
<dbReference type="AlphaFoldDB" id="A0A5J4R4I4"/>
<feature type="domain" description="U3 small nucleolar RNA-associated protein 6 N-terminal" evidence="2">
    <location>
        <begin position="104"/>
        <end position="171"/>
    </location>
</feature>
<organism evidence="3 4">
    <name type="scientific">Streblomastix strix</name>
    <dbReference type="NCBI Taxonomy" id="222440"/>
    <lineage>
        <taxon>Eukaryota</taxon>
        <taxon>Metamonada</taxon>
        <taxon>Preaxostyla</taxon>
        <taxon>Oxymonadida</taxon>
        <taxon>Streblomastigidae</taxon>
        <taxon>Streblomastix</taxon>
    </lineage>
</organism>
<proteinExistence type="predicted"/>
<dbReference type="OrthoDB" id="28112at2759"/>
<sequence>ERFSSHNKDKRFEVDKTNDEYLRRHFIEARKIKEEEREKKEKQKRRERGEIVSEDEQEDNEENEEEEEEDDDDDDEEEEDLEISDSDINEEDIINEDEDINEDEVAELIKYKIYTNDEMKAILKRRETYMYNISQHTRDISGFEHFINYERGLLSETRRRRQEAGLMPLQSEFKCVSRIHWIQEKLLRRYYFSVKQWI</sequence>
<feature type="non-terminal residue" evidence="3">
    <location>
        <position position="1"/>
    </location>
</feature>
<feature type="region of interest" description="Disordered" evidence="1">
    <location>
        <begin position="34"/>
        <end position="99"/>
    </location>
</feature>
<evidence type="ECO:0000313" key="3">
    <source>
        <dbReference type="EMBL" id="KAA6327931.1"/>
    </source>
</evidence>
<feature type="compositionally biased region" description="Acidic residues" evidence="1">
    <location>
        <begin position="52"/>
        <end position="99"/>
    </location>
</feature>
<protein>
    <recommendedName>
        <fullName evidence="2">U3 small nucleolar RNA-associated protein 6 N-terminal domain-containing protein</fullName>
    </recommendedName>
</protein>
<dbReference type="Proteomes" id="UP000324800">
    <property type="component" value="Unassembled WGS sequence"/>
</dbReference>
<evidence type="ECO:0000256" key="1">
    <source>
        <dbReference type="SAM" id="MobiDB-lite"/>
    </source>
</evidence>
<dbReference type="EMBL" id="SNRW01043445">
    <property type="protein sequence ID" value="KAA6327931.1"/>
    <property type="molecule type" value="Genomic_DNA"/>
</dbReference>
<dbReference type="InterPro" id="IPR055347">
    <property type="entry name" value="UTP6_N"/>
</dbReference>